<dbReference type="Pfam" id="PF00069">
    <property type="entry name" value="Pkinase"/>
    <property type="match status" value="1"/>
</dbReference>
<evidence type="ECO:0000313" key="10">
    <source>
        <dbReference type="EMBL" id="REG24500.1"/>
    </source>
</evidence>
<keyword evidence="3" id="KW-0808">Transferase</keyword>
<evidence type="ECO:0000256" key="2">
    <source>
        <dbReference type="ARBA" id="ARBA00012513"/>
    </source>
</evidence>
<comment type="similarity">
    <text evidence="1">Belongs to the protein kinase superfamily. NEK Ser/Thr protein kinase family. NIMA subfamily.</text>
</comment>
<dbReference type="CDD" id="cd14014">
    <property type="entry name" value="STKc_PknB_like"/>
    <property type="match status" value="1"/>
</dbReference>
<dbReference type="PANTHER" id="PTHR43671:SF13">
    <property type="entry name" value="SERINE_THREONINE-PROTEIN KINASE NEK2"/>
    <property type="match status" value="1"/>
</dbReference>
<keyword evidence="4 7" id="KW-0547">Nucleotide-binding</keyword>
<feature type="domain" description="Protein kinase" evidence="9">
    <location>
        <begin position="11"/>
        <end position="277"/>
    </location>
</feature>
<dbReference type="Proteomes" id="UP000256345">
    <property type="component" value="Unassembled WGS sequence"/>
</dbReference>
<organism evidence="10 11">
    <name type="scientific">Archangium gephyra</name>
    <dbReference type="NCBI Taxonomy" id="48"/>
    <lineage>
        <taxon>Bacteria</taxon>
        <taxon>Pseudomonadati</taxon>
        <taxon>Myxococcota</taxon>
        <taxon>Myxococcia</taxon>
        <taxon>Myxococcales</taxon>
        <taxon>Cystobacterineae</taxon>
        <taxon>Archangiaceae</taxon>
        <taxon>Archangium</taxon>
    </lineage>
</organism>
<dbReference type="InterPro" id="IPR017441">
    <property type="entry name" value="Protein_kinase_ATP_BS"/>
</dbReference>
<dbReference type="GO" id="GO:0016301">
    <property type="term" value="F:kinase activity"/>
    <property type="evidence" value="ECO:0007669"/>
    <property type="project" value="UniProtKB-KW"/>
</dbReference>
<evidence type="ECO:0000256" key="7">
    <source>
        <dbReference type="PROSITE-ProRule" id="PRU10141"/>
    </source>
</evidence>
<keyword evidence="11" id="KW-1185">Reference proteome</keyword>
<feature type="region of interest" description="Disordered" evidence="8">
    <location>
        <begin position="278"/>
        <end position="313"/>
    </location>
</feature>
<reference evidence="10 11" key="1">
    <citation type="submission" date="2018-08" db="EMBL/GenBank/DDBJ databases">
        <title>Genomic Encyclopedia of Archaeal and Bacterial Type Strains, Phase II (KMG-II): from individual species to whole genera.</title>
        <authorList>
            <person name="Goeker M."/>
        </authorList>
    </citation>
    <scope>NUCLEOTIDE SEQUENCE [LARGE SCALE GENOMIC DNA]</scope>
    <source>
        <strain evidence="10 11">DSM 2261</strain>
    </source>
</reference>
<keyword evidence="5 10" id="KW-0418">Kinase</keyword>
<feature type="compositionally biased region" description="Gly residues" evidence="8">
    <location>
        <begin position="296"/>
        <end position="305"/>
    </location>
</feature>
<evidence type="ECO:0000259" key="9">
    <source>
        <dbReference type="PROSITE" id="PS50011"/>
    </source>
</evidence>
<feature type="binding site" evidence="7">
    <location>
        <position position="43"/>
    </location>
    <ligand>
        <name>ATP</name>
        <dbReference type="ChEBI" id="CHEBI:30616"/>
    </ligand>
</feature>
<dbReference type="InterPro" id="IPR000719">
    <property type="entry name" value="Prot_kinase_dom"/>
</dbReference>
<evidence type="ECO:0000256" key="4">
    <source>
        <dbReference type="ARBA" id="ARBA00022741"/>
    </source>
</evidence>
<protein>
    <recommendedName>
        <fullName evidence="2">non-specific serine/threonine protein kinase</fullName>
        <ecNumber evidence="2">2.7.11.1</ecNumber>
    </recommendedName>
</protein>
<name>A0ABX9JQI5_9BACT</name>
<dbReference type="Gene3D" id="3.30.200.20">
    <property type="entry name" value="Phosphorylase Kinase, domain 1"/>
    <property type="match status" value="1"/>
</dbReference>
<dbReference type="PROSITE" id="PS00109">
    <property type="entry name" value="PROTEIN_KINASE_TYR"/>
    <property type="match status" value="1"/>
</dbReference>
<dbReference type="PROSITE" id="PS50011">
    <property type="entry name" value="PROTEIN_KINASE_DOM"/>
    <property type="match status" value="1"/>
</dbReference>
<dbReference type="SUPFAM" id="SSF56112">
    <property type="entry name" value="Protein kinase-like (PK-like)"/>
    <property type="match status" value="1"/>
</dbReference>
<evidence type="ECO:0000256" key="8">
    <source>
        <dbReference type="SAM" id="MobiDB-lite"/>
    </source>
</evidence>
<proteinExistence type="inferred from homology"/>
<evidence type="ECO:0000256" key="6">
    <source>
        <dbReference type="ARBA" id="ARBA00022840"/>
    </source>
</evidence>
<dbReference type="PROSITE" id="PS00107">
    <property type="entry name" value="PROTEIN_KINASE_ATP"/>
    <property type="match status" value="1"/>
</dbReference>
<dbReference type="Gene3D" id="1.10.510.10">
    <property type="entry name" value="Transferase(Phosphotransferase) domain 1"/>
    <property type="match status" value="1"/>
</dbReference>
<dbReference type="PANTHER" id="PTHR43671">
    <property type="entry name" value="SERINE/THREONINE-PROTEIN KINASE NEK"/>
    <property type="match status" value="1"/>
</dbReference>
<gene>
    <name evidence="10" type="ORF">ATI61_114108</name>
</gene>
<dbReference type="InterPro" id="IPR008266">
    <property type="entry name" value="Tyr_kinase_AS"/>
</dbReference>
<evidence type="ECO:0000313" key="11">
    <source>
        <dbReference type="Proteomes" id="UP000256345"/>
    </source>
</evidence>
<dbReference type="EMBL" id="QUMU01000014">
    <property type="protein sequence ID" value="REG24500.1"/>
    <property type="molecule type" value="Genomic_DNA"/>
</dbReference>
<dbReference type="InterPro" id="IPR011009">
    <property type="entry name" value="Kinase-like_dom_sf"/>
</dbReference>
<sequence>MRELPRQLGPYRLVRRLGSGGMAEVFLALAFGASGFEKRVVLKVLRPEHVGNPTYERMFLEEGRLGARLSHRNLVGVHDLGYADGAYYVRLDYVEGADLASLLARGRPGTALALFVADELALALAAVHGLEDEAGRPLGLVHRDVTPSNVLLSRLGEVKLADFGIAKATLLREQTRTGVRKGTYAYMSPEQVRGGALGPASDLFSLGTTLHELLTGRRPFDGETPLETMERIREADVGPLADVEEDLRPVLRACLARRPEDRPGSAEVLRQLLSPLRRARAEAGPPELARWVREGQGQGGAGGSTSGTVLEDT</sequence>
<accession>A0ABX9JQI5</accession>
<evidence type="ECO:0000256" key="5">
    <source>
        <dbReference type="ARBA" id="ARBA00022777"/>
    </source>
</evidence>
<dbReference type="InterPro" id="IPR050660">
    <property type="entry name" value="NEK_Ser/Thr_kinase"/>
</dbReference>
<evidence type="ECO:0000256" key="1">
    <source>
        <dbReference type="ARBA" id="ARBA00010886"/>
    </source>
</evidence>
<dbReference type="EC" id="2.7.11.1" evidence="2"/>
<keyword evidence="6 7" id="KW-0067">ATP-binding</keyword>
<comment type="caution">
    <text evidence="10">The sequence shown here is derived from an EMBL/GenBank/DDBJ whole genome shotgun (WGS) entry which is preliminary data.</text>
</comment>
<evidence type="ECO:0000256" key="3">
    <source>
        <dbReference type="ARBA" id="ARBA00022679"/>
    </source>
</evidence>